<comment type="similarity">
    <text evidence="2">Belongs to the binding-protein-dependent transport system permease family. HisMQ subfamily.</text>
</comment>
<feature type="transmembrane region" description="Helical" evidence="10">
    <location>
        <begin position="50"/>
        <end position="74"/>
    </location>
</feature>
<evidence type="ECO:0000256" key="1">
    <source>
        <dbReference type="ARBA" id="ARBA00004429"/>
    </source>
</evidence>
<evidence type="ECO:0000256" key="6">
    <source>
        <dbReference type="ARBA" id="ARBA00022692"/>
    </source>
</evidence>
<keyword evidence="6 10" id="KW-0812">Transmembrane</keyword>
<evidence type="ECO:0000256" key="7">
    <source>
        <dbReference type="ARBA" id="ARBA00022970"/>
    </source>
</evidence>
<dbReference type="RefSeq" id="WP_237465971.1">
    <property type="nucleotide sequence ID" value="NZ_CAKLDI010000001.1"/>
</dbReference>
<feature type="transmembrane region" description="Helical" evidence="10">
    <location>
        <begin position="94"/>
        <end position="116"/>
    </location>
</feature>
<keyword evidence="9 10" id="KW-0472">Membrane</keyword>
<keyword evidence="4" id="KW-1003">Cell membrane</keyword>
<feature type="transmembrane region" description="Helical" evidence="10">
    <location>
        <begin position="201"/>
        <end position="218"/>
    </location>
</feature>
<protein>
    <submittedName>
        <fullName evidence="12">Arginine ABC transporter permease protein ArtQ</fullName>
    </submittedName>
</protein>
<dbReference type="PROSITE" id="PS50928">
    <property type="entry name" value="ABC_TM1"/>
    <property type="match status" value="1"/>
</dbReference>
<dbReference type="Proteomes" id="UP000838672">
    <property type="component" value="Unassembled WGS sequence"/>
</dbReference>
<dbReference type="CDD" id="cd06261">
    <property type="entry name" value="TM_PBP2"/>
    <property type="match status" value="1"/>
</dbReference>
<keyword evidence="3 10" id="KW-0813">Transport</keyword>
<dbReference type="EMBL" id="CAKLDI010000001">
    <property type="protein sequence ID" value="CAH0533531.1"/>
    <property type="molecule type" value="Genomic_DNA"/>
</dbReference>
<comment type="subcellular location">
    <subcellularLocation>
        <location evidence="1">Cell inner membrane</location>
        <topology evidence="1">Multi-pass membrane protein</topology>
    </subcellularLocation>
    <subcellularLocation>
        <location evidence="10">Cell membrane</location>
        <topology evidence="10">Multi-pass membrane protein</topology>
    </subcellularLocation>
</comment>
<reference evidence="12" key="1">
    <citation type="submission" date="2021-11" db="EMBL/GenBank/DDBJ databases">
        <authorList>
            <person name="Rodrigo-Torres L."/>
            <person name="Arahal R. D."/>
            <person name="Lucena T."/>
        </authorList>
    </citation>
    <scope>NUCLEOTIDE SEQUENCE</scope>
    <source>
        <strain evidence="12">CECT 7929</strain>
    </source>
</reference>
<dbReference type="NCBIfam" id="NF008337">
    <property type="entry name" value="PRK11123.1"/>
    <property type="match status" value="1"/>
</dbReference>
<dbReference type="InterPro" id="IPR051613">
    <property type="entry name" value="ABC_transp_permease_HisMQ"/>
</dbReference>
<keyword evidence="8 10" id="KW-1133">Transmembrane helix</keyword>
<evidence type="ECO:0000256" key="10">
    <source>
        <dbReference type="RuleBase" id="RU363032"/>
    </source>
</evidence>
<sequence>MFESGYALMMLKASWLTLQLAFVSLGLGLVIALIFAALEMAKSPFIAKPAAVIVTVLRGLPELLVVLFIFYGSLTLVDWLAQSETFVWIEEKTGWYLSIPPFAAACFALSLIFASYASQTIRGAIKAVPFGQSEAGIALGMKKSNVFFRLVLPQALKHALPGLSNQWLVLLKDTALVSLIGLTDLLSQAQFIAKNNRDQAFLWYAGAALIYLMFTLISQQGIRLIDKRVNRAEQGGGL</sequence>
<dbReference type="SUPFAM" id="SSF161098">
    <property type="entry name" value="MetI-like"/>
    <property type="match status" value="1"/>
</dbReference>
<dbReference type="InterPro" id="IPR035906">
    <property type="entry name" value="MetI-like_sf"/>
</dbReference>
<dbReference type="Pfam" id="PF00528">
    <property type="entry name" value="BPD_transp_1"/>
    <property type="match status" value="1"/>
</dbReference>
<accession>A0ABN8DU71</accession>
<evidence type="ECO:0000313" key="13">
    <source>
        <dbReference type="Proteomes" id="UP000838672"/>
    </source>
</evidence>
<keyword evidence="5" id="KW-0997">Cell inner membrane</keyword>
<dbReference type="InterPro" id="IPR010065">
    <property type="entry name" value="AA_ABC_transptr_permease_3TM"/>
</dbReference>
<evidence type="ECO:0000256" key="5">
    <source>
        <dbReference type="ARBA" id="ARBA00022519"/>
    </source>
</evidence>
<evidence type="ECO:0000256" key="3">
    <source>
        <dbReference type="ARBA" id="ARBA00022448"/>
    </source>
</evidence>
<dbReference type="InterPro" id="IPR000515">
    <property type="entry name" value="MetI-like"/>
</dbReference>
<keyword evidence="7" id="KW-0029">Amino-acid transport</keyword>
<evidence type="ECO:0000313" key="12">
    <source>
        <dbReference type="EMBL" id="CAH0533531.1"/>
    </source>
</evidence>
<evidence type="ECO:0000256" key="4">
    <source>
        <dbReference type="ARBA" id="ARBA00022475"/>
    </source>
</evidence>
<comment type="caution">
    <text evidence="12">The sequence shown here is derived from an EMBL/GenBank/DDBJ whole genome shotgun (WGS) entry which is preliminary data.</text>
</comment>
<dbReference type="Gene3D" id="1.10.3720.10">
    <property type="entry name" value="MetI-like"/>
    <property type="match status" value="1"/>
</dbReference>
<feature type="domain" description="ABC transmembrane type-1" evidence="11">
    <location>
        <begin position="14"/>
        <end position="222"/>
    </location>
</feature>
<gene>
    <name evidence="12" type="primary">artQ_2</name>
    <name evidence="12" type="ORF">VST7929_01401</name>
</gene>
<dbReference type="NCBIfam" id="TIGR01726">
    <property type="entry name" value="HEQRo_perm_3TM"/>
    <property type="match status" value="1"/>
</dbReference>
<feature type="transmembrane region" description="Helical" evidence="10">
    <location>
        <begin position="20"/>
        <end position="38"/>
    </location>
</feature>
<organism evidence="12 13">
    <name type="scientific">Vibrio stylophorae</name>
    <dbReference type="NCBI Taxonomy" id="659351"/>
    <lineage>
        <taxon>Bacteria</taxon>
        <taxon>Pseudomonadati</taxon>
        <taxon>Pseudomonadota</taxon>
        <taxon>Gammaproteobacteria</taxon>
        <taxon>Vibrionales</taxon>
        <taxon>Vibrionaceae</taxon>
        <taxon>Vibrio</taxon>
    </lineage>
</organism>
<dbReference type="PANTHER" id="PTHR30133:SF2">
    <property type="entry name" value="ARGININE ABC TRANSPORTER PERMEASE PROTEIN ARTQ"/>
    <property type="match status" value="1"/>
</dbReference>
<dbReference type="PANTHER" id="PTHR30133">
    <property type="entry name" value="CATIONIC AMINO ACID TRANSPORTER, MEMBRANE COMPONENT"/>
    <property type="match status" value="1"/>
</dbReference>
<proteinExistence type="inferred from homology"/>
<name>A0ABN8DU71_9VIBR</name>
<evidence type="ECO:0000256" key="9">
    <source>
        <dbReference type="ARBA" id="ARBA00023136"/>
    </source>
</evidence>
<evidence type="ECO:0000259" key="11">
    <source>
        <dbReference type="PROSITE" id="PS50928"/>
    </source>
</evidence>
<evidence type="ECO:0000256" key="8">
    <source>
        <dbReference type="ARBA" id="ARBA00022989"/>
    </source>
</evidence>
<keyword evidence="13" id="KW-1185">Reference proteome</keyword>
<evidence type="ECO:0000256" key="2">
    <source>
        <dbReference type="ARBA" id="ARBA00010072"/>
    </source>
</evidence>